<sequence length="240" mass="26819">MNLLGLEDRNNTNNNRWTNTIDALHHVAIDDLTWDCWINHYVANTWEDLRDYHNVSWAFELLGWSESTWRSDDENDWPDSELKFYAELNSNEQLGARRICCPAEVWDGKSLTEWEYNEDGVSAVQLSIEMSSSTNNQIAATPIIEDASNPTSSPNPTDQPTEYVRKTIIPTIAPTKIPSSPPSFIQQSSKQPISPSGGGSSIFSGWGGNRDSSDDEDDAEALTITPSTMPSDSPHRKLLS</sequence>
<feature type="compositionally biased region" description="Gly residues" evidence="1">
    <location>
        <begin position="196"/>
        <end position="208"/>
    </location>
</feature>
<feature type="region of interest" description="Disordered" evidence="1">
    <location>
        <begin position="173"/>
        <end position="240"/>
    </location>
</feature>
<evidence type="ECO:0000256" key="1">
    <source>
        <dbReference type="SAM" id="MobiDB-lite"/>
    </source>
</evidence>
<accession>A0A1E7EQD7</accession>
<evidence type="ECO:0000313" key="2">
    <source>
        <dbReference type="EMBL" id="OEU07753.1"/>
    </source>
</evidence>
<dbReference type="EMBL" id="KV784384">
    <property type="protein sequence ID" value="OEU07753.1"/>
    <property type="molecule type" value="Genomic_DNA"/>
</dbReference>
<feature type="compositionally biased region" description="Low complexity" evidence="1">
    <location>
        <begin position="173"/>
        <end position="195"/>
    </location>
</feature>
<dbReference type="KEGG" id="fcy:FRACYDRAFT_197257"/>
<dbReference type="Proteomes" id="UP000095751">
    <property type="component" value="Unassembled WGS sequence"/>
</dbReference>
<keyword evidence="3" id="KW-1185">Reference proteome</keyword>
<protein>
    <submittedName>
        <fullName evidence="2">Uncharacterized protein</fullName>
    </submittedName>
</protein>
<dbReference type="AlphaFoldDB" id="A0A1E7EQD7"/>
<gene>
    <name evidence="2" type="ORF">FRACYDRAFT_197257</name>
</gene>
<proteinExistence type="predicted"/>
<name>A0A1E7EQD7_9STRA</name>
<dbReference type="InParanoid" id="A0A1E7EQD7"/>
<feature type="region of interest" description="Disordered" evidence="1">
    <location>
        <begin position="141"/>
        <end position="161"/>
    </location>
</feature>
<evidence type="ECO:0000313" key="3">
    <source>
        <dbReference type="Proteomes" id="UP000095751"/>
    </source>
</evidence>
<feature type="compositionally biased region" description="Polar residues" evidence="1">
    <location>
        <begin position="148"/>
        <end position="160"/>
    </location>
</feature>
<reference evidence="2 3" key="1">
    <citation type="submission" date="2016-09" db="EMBL/GenBank/DDBJ databases">
        <title>Extensive genetic diversity and differential bi-allelic expression allows diatom success in the polar Southern Ocean.</title>
        <authorList>
            <consortium name="DOE Joint Genome Institute"/>
            <person name="Mock T."/>
            <person name="Otillar R.P."/>
            <person name="Strauss J."/>
            <person name="Dupont C."/>
            <person name="Frickenhaus S."/>
            <person name="Maumus F."/>
            <person name="Mcmullan M."/>
            <person name="Sanges R."/>
            <person name="Schmutz J."/>
            <person name="Toseland A."/>
            <person name="Valas R."/>
            <person name="Veluchamy A."/>
            <person name="Ward B.J."/>
            <person name="Allen A."/>
            <person name="Barry K."/>
            <person name="Falciatore A."/>
            <person name="Ferrante M."/>
            <person name="Fortunato A.E."/>
            <person name="Gloeckner G."/>
            <person name="Gruber A."/>
            <person name="Hipkin R."/>
            <person name="Janech M."/>
            <person name="Kroth P."/>
            <person name="Leese F."/>
            <person name="Lindquist E."/>
            <person name="Lyon B.R."/>
            <person name="Martin J."/>
            <person name="Mayer C."/>
            <person name="Parker M."/>
            <person name="Quesneville H."/>
            <person name="Raymond J."/>
            <person name="Uhlig C."/>
            <person name="Valentin K.U."/>
            <person name="Worden A.Z."/>
            <person name="Armbrust E.V."/>
            <person name="Bowler C."/>
            <person name="Green B."/>
            <person name="Moulton V."/>
            <person name="Van Oosterhout C."/>
            <person name="Grigoriev I."/>
        </authorList>
    </citation>
    <scope>NUCLEOTIDE SEQUENCE [LARGE SCALE GENOMIC DNA]</scope>
    <source>
        <strain evidence="2 3">CCMP1102</strain>
    </source>
</reference>
<organism evidence="2 3">
    <name type="scientific">Fragilariopsis cylindrus CCMP1102</name>
    <dbReference type="NCBI Taxonomy" id="635003"/>
    <lineage>
        <taxon>Eukaryota</taxon>
        <taxon>Sar</taxon>
        <taxon>Stramenopiles</taxon>
        <taxon>Ochrophyta</taxon>
        <taxon>Bacillariophyta</taxon>
        <taxon>Bacillariophyceae</taxon>
        <taxon>Bacillariophycidae</taxon>
        <taxon>Bacillariales</taxon>
        <taxon>Bacillariaceae</taxon>
        <taxon>Fragilariopsis</taxon>
    </lineage>
</organism>